<dbReference type="PANTHER" id="PTHR45624:SF9">
    <property type="entry name" value="CARRIER PROTEIN, PUTATIVE (AFU_ORTHOLOGUE AFUA_4G06390)-RELATED"/>
    <property type="match status" value="1"/>
</dbReference>
<evidence type="ECO:0000256" key="6">
    <source>
        <dbReference type="ARBA" id="ARBA00022692"/>
    </source>
</evidence>
<name>A0A1E4SRK5_9ASCO</name>
<dbReference type="AlphaFoldDB" id="A0A1E4SRK5"/>
<dbReference type="GO" id="GO:0022857">
    <property type="term" value="F:transmembrane transporter activity"/>
    <property type="evidence" value="ECO:0007669"/>
    <property type="project" value="TreeGrafter"/>
</dbReference>
<evidence type="ECO:0000256" key="4">
    <source>
        <dbReference type="ARBA" id="ARBA00021935"/>
    </source>
</evidence>
<dbReference type="EMBL" id="KV453909">
    <property type="protein sequence ID" value="ODV82135.1"/>
    <property type="molecule type" value="Genomic_DNA"/>
</dbReference>
<dbReference type="InterPro" id="IPR018108">
    <property type="entry name" value="MCP_transmembrane"/>
</dbReference>
<keyword evidence="10 11" id="KW-0472">Membrane</keyword>
<proteinExistence type="inferred from homology"/>
<keyword evidence="7" id="KW-0677">Repeat</keyword>
<dbReference type="InterPro" id="IPR023395">
    <property type="entry name" value="MCP_dom_sf"/>
</dbReference>
<feature type="repeat" description="Solcar" evidence="11">
    <location>
        <begin position="130"/>
        <end position="224"/>
    </location>
</feature>
<dbReference type="SUPFAM" id="SSF103506">
    <property type="entry name" value="Mitochondrial carrier"/>
    <property type="match status" value="1"/>
</dbReference>
<dbReference type="GO" id="GO:0031966">
    <property type="term" value="C:mitochondrial membrane"/>
    <property type="evidence" value="ECO:0007669"/>
    <property type="project" value="UniProtKB-SubCell"/>
</dbReference>
<evidence type="ECO:0000256" key="3">
    <source>
        <dbReference type="ARBA" id="ARBA00006375"/>
    </source>
</evidence>
<keyword evidence="8" id="KW-1133">Transmembrane helix</keyword>
<evidence type="ECO:0000313" key="13">
    <source>
        <dbReference type="EMBL" id="ODV82135.1"/>
    </source>
</evidence>
<reference evidence="14" key="1">
    <citation type="submission" date="2016-05" db="EMBL/GenBank/DDBJ databases">
        <title>Comparative genomics of biotechnologically important yeasts.</title>
        <authorList>
            <consortium name="DOE Joint Genome Institute"/>
            <person name="Riley R."/>
            <person name="Haridas S."/>
            <person name="Wolfe K.H."/>
            <person name="Lopes M.R."/>
            <person name="Hittinger C.T."/>
            <person name="Goker M."/>
            <person name="Salamov A."/>
            <person name="Wisecaver J."/>
            <person name="Long T.M."/>
            <person name="Aerts A.L."/>
            <person name="Barry K."/>
            <person name="Choi C."/>
            <person name="Clum A."/>
            <person name="Coughlan A.Y."/>
            <person name="Deshpande S."/>
            <person name="Douglass A.P."/>
            <person name="Hanson S.J."/>
            <person name="Klenk H.-P."/>
            <person name="Labutti K."/>
            <person name="Lapidus A."/>
            <person name="Lindquist E."/>
            <person name="Lipzen A."/>
            <person name="Meier-Kolthoff J.P."/>
            <person name="Ohm R.A."/>
            <person name="Otillar R.P."/>
            <person name="Pangilinan J."/>
            <person name="Peng Y."/>
            <person name="Rokas A."/>
            <person name="Rosa C.A."/>
            <person name="Scheuner C."/>
            <person name="Sibirny A.A."/>
            <person name="Slot J.C."/>
            <person name="Stielow J.B."/>
            <person name="Sun H."/>
            <person name="Kurtzman C.P."/>
            <person name="Blackwell M."/>
            <person name="Grigoriev I.V."/>
            <person name="Jeffries T.W."/>
        </authorList>
    </citation>
    <scope>NUCLEOTIDE SEQUENCE [LARGE SCALE GENOMIC DNA]</scope>
    <source>
        <strain evidence="14">NRRL Y-17324</strain>
    </source>
</reference>
<keyword evidence="14" id="KW-1185">Reference proteome</keyword>
<evidence type="ECO:0000256" key="12">
    <source>
        <dbReference type="RuleBase" id="RU000488"/>
    </source>
</evidence>
<organism evidence="13 14">
    <name type="scientific">Suhomyces tanzawaensis NRRL Y-17324</name>
    <dbReference type="NCBI Taxonomy" id="984487"/>
    <lineage>
        <taxon>Eukaryota</taxon>
        <taxon>Fungi</taxon>
        <taxon>Dikarya</taxon>
        <taxon>Ascomycota</taxon>
        <taxon>Saccharomycotina</taxon>
        <taxon>Pichiomycetes</taxon>
        <taxon>Debaryomycetaceae</taxon>
        <taxon>Suhomyces</taxon>
    </lineage>
</organism>
<evidence type="ECO:0000256" key="9">
    <source>
        <dbReference type="ARBA" id="ARBA00023128"/>
    </source>
</evidence>
<comment type="subcellular location">
    <subcellularLocation>
        <location evidence="2">Mitochondrion membrane</location>
        <topology evidence="2">Multi-pass membrane protein</topology>
    </subcellularLocation>
</comment>
<keyword evidence="6 11" id="KW-0812">Transmembrane</keyword>
<comment type="similarity">
    <text evidence="3 12">Belongs to the mitochondrial carrier (TC 2.A.29) family.</text>
</comment>
<evidence type="ECO:0000256" key="10">
    <source>
        <dbReference type="ARBA" id="ARBA00023136"/>
    </source>
</evidence>
<dbReference type="Pfam" id="PF00153">
    <property type="entry name" value="Mito_carr"/>
    <property type="match status" value="2"/>
</dbReference>
<feature type="repeat" description="Solcar" evidence="11">
    <location>
        <begin position="28"/>
        <end position="111"/>
    </location>
</feature>
<evidence type="ECO:0000313" key="14">
    <source>
        <dbReference type="Proteomes" id="UP000094285"/>
    </source>
</evidence>
<dbReference type="RefSeq" id="XP_020067257.1">
    <property type="nucleotide sequence ID" value="XM_020208876.1"/>
</dbReference>
<dbReference type="InterPro" id="IPR050567">
    <property type="entry name" value="Mitochondrial_Carrier"/>
</dbReference>
<dbReference type="STRING" id="984487.A0A1E4SRK5"/>
<sequence>MASNNGSIPAITGQIDTSNAFHIFPEPLRPFKGSILAYACSFCSTFIGFPLDTVKTRLQAHKEFRGVFDCIRKTYAKEGVNGFYRGIYAPLFSSAFTKSANVALFTKIKPWTYDTLYAGSTGTPAHPFIRNIPVCFASGAMTAVTISFFACPFEFIKVYAQLEKLVHTPSMVNATASASTGDIVRLIVKHEGLGGLYSGLRYHMGRDALFSATYYSVYESTKWSMNALINLDPAKSSPISILMGGGMAGIVASAVMFPIDSAKSLFQKDIIANILRKEHGLEPLPLNKRPILSFDRRLYKGVGITCTRSFLVSMAFFNIYEIAMKYLA</sequence>
<keyword evidence="9" id="KW-0496">Mitochondrion</keyword>
<dbReference type="PROSITE" id="PS50920">
    <property type="entry name" value="SOLCAR"/>
    <property type="match status" value="3"/>
</dbReference>
<dbReference type="OrthoDB" id="2382881at2759"/>
<feature type="repeat" description="Solcar" evidence="11">
    <location>
        <begin position="236"/>
        <end position="326"/>
    </location>
</feature>
<keyword evidence="5 12" id="KW-0813">Transport</keyword>
<accession>A0A1E4SRK5</accession>
<evidence type="ECO:0000256" key="7">
    <source>
        <dbReference type="ARBA" id="ARBA00022737"/>
    </source>
</evidence>
<dbReference type="PANTHER" id="PTHR45624">
    <property type="entry name" value="MITOCHONDRIAL BASIC AMINO ACIDS TRANSPORTER-RELATED"/>
    <property type="match status" value="1"/>
</dbReference>
<dbReference type="Proteomes" id="UP000094285">
    <property type="component" value="Unassembled WGS sequence"/>
</dbReference>
<comment type="function">
    <text evidence="1">Mitochondrial transporter that mediates uptake of thiamine pyrophosphate (ThPP) into mitochondria.</text>
</comment>
<evidence type="ECO:0000256" key="2">
    <source>
        <dbReference type="ARBA" id="ARBA00004225"/>
    </source>
</evidence>
<evidence type="ECO:0000256" key="8">
    <source>
        <dbReference type="ARBA" id="ARBA00022989"/>
    </source>
</evidence>
<evidence type="ECO:0000256" key="1">
    <source>
        <dbReference type="ARBA" id="ARBA00002238"/>
    </source>
</evidence>
<gene>
    <name evidence="13" type="ORF">CANTADRAFT_4166</name>
</gene>
<evidence type="ECO:0000256" key="5">
    <source>
        <dbReference type="ARBA" id="ARBA00022448"/>
    </source>
</evidence>
<dbReference type="Gene3D" id="1.50.40.10">
    <property type="entry name" value="Mitochondrial carrier domain"/>
    <property type="match status" value="1"/>
</dbReference>
<evidence type="ECO:0000256" key="11">
    <source>
        <dbReference type="PROSITE-ProRule" id="PRU00282"/>
    </source>
</evidence>
<protein>
    <recommendedName>
        <fullName evidence="4">Mitochondrial thiamine pyrophosphate carrier 1</fullName>
    </recommendedName>
</protein>
<dbReference type="GeneID" id="30983012"/>